<dbReference type="Proteomes" id="UP000293360">
    <property type="component" value="Unassembled WGS sequence"/>
</dbReference>
<proteinExistence type="predicted"/>
<feature type="region of interest" description="Disordered" evidence="1">
    <location>
        <begin position="212"/>
        <end position="387"/>
    </location>
</feature>
<evidence type="ECO:0000313" key="3">
    <source>
        <dbReference type="Proteomes" id="UP000293360"/>
    </source>
</evidence>
<feature type="compositionally biased region" description="Polar residues" evidence="1">
    <location>
        <begin position="354"/>
        <end position="370"/>
    </location>
</feature>
<dbReference type="STRING" id="155417.A0A4Q4TTR6"/>
<evidence type="ECO:0000256" key="1">
    <source>
        <dbReference type="SAM" id="MobiDB-lite"/>
    </source>
</evidence>
<dbReference type="AlphaFoldDB" id="A0A4Q4TTR6"/>
<sequence>MPSDSNNSYDGDIYEDSSSQDSAIRHNPWPYVSYSQQLQLQKRHFEDGATIHFERLSGLQFWAPIFLFPDTIRVATIIKRVVGASTNAQRRLTAGEVDALSEHANDAARKLAWAHPTSVVIAAAATANGRNTFKFPLYQPKMTSFDPYHFPKNTLPLLKGARSAATWHFVRFLAYVPLTWIGSVMFFSSVADTSFHAHLLRDSRLASLVKDIQSKHKQTSRPALADSPGTSQSPQPYRRDDYRDSSAPPTSQPQPYPQQPSWGTPQAQQEELSQSNRPDYPSRNATWDPSPFDDDASPVAPAARRAEEAQVQRSPSGSVWDRLRRQTQSDTSDFNKGDSSGRERGWAQLRQDKAPNTTGGPRSTEQYSYSRQDEEREKRNYDKEQAQKEFDALLELERRGGSSNGKM</sequence>
<feature type="region of interest" description="Disordered" evidence="1">
    <location>
        <begin position="1"/>
        <end position="22"/>
    </location>
</feature>
<reference evidence="2 3" key="1">
    <citation type="submission" date="2018-06" db="EMBL/GenBank/DDBJ databases">
        <title>Complete Genomes of Monosporascus.</title>
        <authorList>
            <person name="Robinson A.J."/>
            <person name="Natvig D.O."/>
        </authorList>
    </citation>
    <scope>NUCLEOTIDE SEQUENCE [LARGE SCALE GENOMIC DNA]</scope>
    <source>
        <strain evidence="2 3">CBS 110550</strain>
    </source>
</reference>
<name>A0A4Q4TTR6_9PEZI</name>
<gene>
    <name evidence="2" type="ORF">DL764_000823</name>
</gene>
<keyword evidence="3" id="KW-1185">Reference proteome</keyword>
<comment type="caution">
    <text evidence="2">The sequence shown here is derived from an EMBL/GenBank/DDBJ whole genome shotgun (WGS) entry which is preliminary data.</text>
</comment>
<accession>A0A4Q4TTR6</accession>
<feature type="compositionally biased region" description="Polar residues" evidence="1">
    <location>
        <begin position="262"/>
        <end position="287"/>
    </location>
</feature>
<feature type="compositionally biased region" description="Basic and acidic residues" evidence="1">
    <location>
        <begin position="371"/>
        <end position="387"/>
    </location>
</feature>
<organism evidence="2 3">
    <name type="scientific">Monosporascus ibericus</name>
    <dbReference type="NCBI Taxonomy" id="155417"/>
    <lineage>
        <taxon>Eukaryota</taxon>
        <taxon>Fungi</taxon>
        <taxon>Dikarya</taxon>
        <taxon>Ascomycota</taxon>
        <taxon>Pezizomycotina</taxon>
        <taxon>Sordariomycetes</taxon>
        <taxon>Xylariomycetidae</taxon>
        <taxon>Xylariales</taxon>
        <taxon>Xylariales incertae sedis</taxon>
        <taxon>Monosporascus</taxon>
    </lineage>
</organism>
<dbReference type="OrthoDB" id="4204700at2759"/>
<dbReference type="EMBL" id="QJNU01000021">
    <property type="protein sequence ID" value="RYP10202.1"/>
    <property type="molecule type" value="Genomic_DNA"/>
</dbReference>
<evidence type="ECO:0000313" key="2">
    <source>
        <dbReference type="EMBL" id="RYP10202.1"/>
    </source>
</evidence>
<protein>
    <submittedName>
        <fullName evidence="2">Uncharacterized protein</fullName>
    </submittedName>
</protein>
<feature type="compositionally biased region" description="Basic and acidic residues" evidence="1">
    <location>
        <begin position="333"/>
        <end position="353"/>
    </location>
</feature>